<protein>
    <recommendedName>
        <fullName evidence="7">Rhodopsin domain-containing protein</fullName>
    </recommendedName>
</protein>
<keyword evidence="4 6" id="KW-0472">Membrane</keyword>
<evidence type="ECO:0000256" key="3">
    <source>
        <dbReference type="ARBA" id="ARBA00022989"/>
    </source>
</evidence>
<dbReference type="EMBL" id="MSFO01000005">
    <property type="protein sequence ID" value="PLB48302.1"/>
    <property type="molecule type" value="Genomic_DNA"/>
</dbReference>
<comment type="similarity">
    <text evidence="5">Belongs to the SAT4 family.</text>
</comment>
<gene>
    <name evidence="8" type="ORF">P170DRAFT_411057</name>
</gene>
<evidence type="ECO:0000313" key="9">
    <source>
        <dbReference type="Proteomes" id="UP000234275"/>
    </source>
</evidence>
<name>A0A2I2G5Z3_9EURO</name>
<sequence>MSDIPHNDISPERMREYCGDELRDVAIAFIIIDTLAVGLRFVSLRLSEKRFGIDDLLTIPGYLCCMSLNVLSLVLINAGLVGYHMDVIAATNPHLLVPWAKCLYATPPVYSAACCFPRVILLTLYLRIVHAQKPYRVACFALITFVVALGVADTLAGAFECWPVAYLWDKSIPDGHCFDIPLFYHWGTLPNVLVDLMMLILPQPVIWYLQVPAQVKFGLAATLLTGSIGMVTSIVRCVAFFTNDPLVDGTWKSVLFLKWSIIEPGVYLIAACLPCYRPLVKLVLGRGYTAVESSCKPASPVASVRRDTPVSGSNLHRSVSGGSEMDLEMRACPVRELDRGRLSDEFRLVGGGSV</sequence>
<dbReference type="OrthoDB" id="5329176at2759"/>
<evidence type="ECO:0000256" key="1">
    <source>
        <dbReference type="ARBA" id="ARBA00004141"/>
    </source>
</evidence>
<comment type="caution">
    <text evidence="8">The sequence shown here is derived from an EMBL/GenBank/DDBJ whole genome shotgun (WGS) entry which is preliminary data.</text>
</comment>
<keyword evidence="9" id="KW-1185">Reference proteome</keyword>
<reference evidence="8 9" key="1">
    <citation type="submission" date="2016-12" db="EMBL/GenBank/DDBJ databases">
        <title>The genomes of Aspergillus section Nigri reveals drivers in fungal speciation.</title>
        <authorList>
            <consortium name="DOE Joint Genome Institute"/>
            <person name="Vesth T.C."/>
            <person name="Nybo J."/>
            <person name="Theobald S."/>
            <person name="Brandl J."/>
            <person name="Frisvad J.C."/>
            <person name="Nielsen K.F."/>
            <person name="Lyhne E.K."/>
            <person name="Kogle M.E."/>
            <person name="Kuo A."/>
            <person name="Riley R."/>
            <person name="Clum A."/>
            <person name="Nolan M."/>
            <person name="Lipzen A."/>
            <person name="Salamov A."/>
            <person name="Henrissat B."/>
            <person name="Wiebenga A."/>
            <person name="De Vries R.P."/>
            <person name="Grigoriev I.V."/>
            <person name="Mortensen U.H."/>
            <person name="Andersen M.R."/>
            <person name="Baker S.E."/>
        </authorList>
    </citation>
    <scope>NUCLEOTIDE SEQUENCE [LARGE SCALE GENOMIC DNA]</scope>
    <source>
        <strain evidence="8 9">IBT 23096</strain>
    </source>
</reference>
<feature type="domain" description="Rhodopsin" evidence="7">
    <location>
        <begin position="39"/>
        <end position="281"/>
    </location>
</feature>
<proteinExistence type="inferred from homology"/>
<dbReference type="VEuPathDB" id="FungiDB:P170DRAFT_411057"/>
<dbReference type="GeneID" id="36554570"/>
<dbReference type="InterPro" id="IPR052337">
    <property type="entry name" value="SAT4-like"/>
</dbReference>
<comment type="subcellular location">
    <subcellularLocation>
        <location evidence="1">Membrane</location>
        <topology evidence="1">Multi-pass membrane protein</topology>
    </subcellularLocation>
</comment>
<evidence type="ECO:0000256" key="4">
    <source>
        <dbReference type="ARBA" id="ARBA00023136"/>
    </source>
</evidence>
<keyword evidence="2 6" id="KW-0812">Transmembrane</keyword>
<feature type="transmembrane region" description="Helical" evidence="6">
    <location>
        <begin position="221"/>
        <end position="242"/>
    </location>
</feature>
<feature type="transmembrane region" description="Helical" evidence="6">
    <location>
        <begin position="56"/>
        <end position="83"/>
    </location>
</feature>
<evidence type="ECO:0000256" key="6">
    <source>
        <dbReference type="SAM" id="Phobius"/>
    </source>
</evidence>
<dbReference type="Pfam" id="PF20684">
    <property type="entry name" value="Fung_rhodopsin"/>
    <property type="match status" value="1"/>
</dbReference>
<evidence type="ECO:0000256" key="5">
    <source>
        <dbReference type="ARBA" id="ARBA00038359"/>
    </source>
</evidence>
<dbReference type="STRING" id="1392250.A0A2I2G5Z3"/>
<evidence type="ECO:0000313" key="8">
    <source>
        <dbReference type="EMBL" id="PLB48302.1"/>
    </source>
</evidence>
<dbReference type="AlphaFoldDB" id="A0A2I2G5Z3"/>
<dbReference type="PANTHER" id="PTHR33048:SF47">
    <property type="entry name" value="INTEGRAL MEMBRANE PROTEIN-RELATED"/>
    <property type="match status" value="1"/>
</dbReference>
<dbReference type="GO" id="GO:0016020">
    <property type="term" value="C:membrane"/>
    <property type="evidence" value="ECO:0007669"/>
    <property type="project" value="UniProtKB-SubCell"/>
</dbReference>
<dbReference type="RefSeq" id="XP_024703604.1">
    <property type="nucleotide sequence ID" value="XM_024846871.1"/>
</dbReference>
<organism evidence="8 9">
    <name type="scientific">Aspergillus steynii IBT 23096</name>
    <dbReference type="NCBI Taxonomy" id="1392250"/>
    <lineage>
        <taxon>Eukaryota</taxon>
        <taxon>Fungi</taxon>
        <taxon>Dikarya</taxon>
        <taxon>Ascomycota</taxon>
        <taxon>Pezizomycotina</taxon>
        <taxon>Eurotiomycetes</taxon>
        <taxon>Eurotiomycetidae</taxon>
        <taxon>Eurotiales</taxon>
        <taxon>Aspergillaceae</taxon>
        <taxon>Aspergillus</taxon>
        <taxon>Aspergillus subgen. Circumdati</taxon>
    </lineage>
</organism>
<dbReference type="Proteomes" id="UP000234275">
    <property type="component" value="Unassembled WGS sequence"/>
</dbReference>
<feature type="transmembrane region" description="Helical" evidence="6">
    <location>
        <begin position="25"/>
        <end position="44"/>
    </location>
</feature>
<feature type="transmembrane region" description="Helical" evidence="6">
    <location>
        <begin position="103"/>
        <end position="125"/>
    </location>
</feature>
<accession>A0A2I2G5Z3</accession>
<feature type="transmembrane region" description="Helical" evidence="6">
    <location>
        <begin position="137"/>
        <end position="159"/>
    </location>
</feature>
<evidence type="ECO:0000256" key="2">
    <source>
        <dbReference type="ARBA" id="ARBA00022692"/>
    </source>
</evidence>
<dbReference type="PANTHER" id="PTHR33048">
    <property type="entry name" value="PTH11-LIKE INTEGRAL MEMBRANE PROTEIN (AFU_ORTHOLOGUE AFUA_5G11245)"/>
    <property type="match status" value="1"/>
</dbReference>
<feature type="transmembrane region" description="Helical" evidence="6">
    <location>
        <begin position="192"/>
        <end position="209"/>
    </location>
</feature>
<evidence type="ECO:0000259" key="7">
    <source>
        <dbReference type="Pfam" id="PF20684"/>
    </source>
</evidence>
<keyword evidence="3 6" id="KW-1133">Transmembrane helix</keyword>
<dbReference type="InterPro" id="IPR049326">
    <property type="entry name" value="Rhodopsin_dom_fungi"/>
</dbReference>
<feature type="transmembrane region" description="Helical" evidence="6">
    <location>
        <begin position="254"/>
        <end position="276"/>
    </location>
</feature>